<dbReference type="GO" id="GO:0005829">
    <property type="term" value="C:cytosol"/>
    <property type="evidence" value="ECO:0007669"/>
    <property type="project" value="TreeGrafter"/>
</dbReference>
<dbReference type="Pfam" id="PF03320">
    <property type="entry name" value="FBPase_glpX"/>
    <property type="match status" value="1"/>
</dbReference>
<dbReference type="GO" id="GO:0046872">
    <property type="term" value="F:metal ion binding"/>
    <property type="evidence" value="ECO:0007669"/>
    <property type="project" value="UniProtKB-KW"/>
</dbReference>
<evidence type="ECO:0000256" key="1">
    <source>
        <dbReference type="ARBA" id="ARBA00001273"/>
    </source>
</evidence>
<reference evidence="9 10" key="1">
    <citation type="submission" date="2016-04" db="EMBL/GenBank/DDBJ databases">
        <title>Draft genome sequence of freshwater magnetotactic bacteria Magnetospirillum marisnigri SP-1 and Magnetospirillum moscoviense BB-1.</title>
        <authorList>
            <person name="Koziaeva V."/>
            <person name="Dziuba M.V."/>
            <person name="Ivanov T.M."/>
            <person name="Kuznetsov B."/>
            <person name="Grouzdev D.S."/>
        </authorList>
    </citation>
    <scope>NUCLEOTIDE SEQUENCE [LARGE SCALE GENOMIC DNA]</scope>
    <source>
        <strain evidence="9 10">BB-1</strain>
    </source>
</reference>
<dbReference type="GO" id="GO:0042132">
    <property type="term" value="F:fructose 1,6-bisphosphate 1-phosphatase activity"/>
    <property type="evidence" value="ECO:0007669"/>
    <property type="project" value="UniProtKB-EC"/>
</dbReference>
<accession>A0A178N094</accession>
<comment type="similarity">
    <text evidence="2 7">Belongs to the FBPase class 2 family.</text>
</comment>
<feature type="binding site" evidence="8">
    <location>
        <position position="42"/>
    </location>
    <ligand>
        <name>Mn(2+)</name>
        <dbReference type="ChEBI" id="CHEBI:29035"/>
        <label>1</label>
    </ligand>
</feature>
<keyword evidence="5 8" id="KW-0464">Manganese</keyword>
<evidence type="ECO:0000256" key="5">
    <source>
        <dbReference type="ARBA" id="ARBA00023211"/>
    </source>
</evidence>
<feature type="binding site" evidence="8">
    <location>
        <position position="98"/>
    </location>
    <ligand>
        <name>Mn(2+)</name>
        <dbReference type="ChEBI" id="CHEBI:29035"/>
        <label>2</label>
    </ligand>
</feature>
<evidence type="ECO:0000256" key="6">
    <source>
        <dbReference type="ARBA" id="ARBA00023277"/>
    </source>
</evidence>
<dbReference type="RefSeq" id="WP_068496438.1">
    <property type="nucleotide sequence ID" value="NZ_LWQU01000011.1"/>
</dbReference>
<evidence type="ECO:0000256" key="3">
    <source>
        <dbReference type="ARBA" id="ARBA00022723"/>
    </source>
</evidence>
<sequence>MTELKDVRTSRMISAYDLRRATEAAARAAYAWIGRGDKSQGDSAAISALESELANLGLDARILIGEGPREETSQLYHGQRFGDPGRLVRWDIAVDPVEGTSFLAKGMTNALACLAIAPTGTLFAPGPAFYMEKFAAPPAAKGRIDPDAPVEDKLKALSDILAKPVEDLTIYVLEKPRHRDLVERIHALGARVALYPAGDVAGALMAAIPGSGIDALMGTGGCPEGMLSAAAIKVMGGEFMARIDPQLATERRAVEAAGIDQQRWWKVDELVRSDDVVFCATGITTGLLLEGIERTATHERTQTLLVGGGADERQLLTSWHRRAK</sequence>
<comment type="caution">
    <text evidence="9">The sequence shown here is derived from an EMBL/GenBank/DDBJ whole genome shotgun (WGS) entry which is preliminary data.</text>
</comment>
<keyword evidence="10" id="KW-1185">Reference proteome</keyword>
<evidence type="ECO:0000256" key="7">
    <source>
        <dbReference type="PIRNR" id="PIRNR004532"/>
    </source>
</evidence>
<dbReference type="InterPro" id="IPR004464">
    <property type="entry name" value="FBPase_class-2/SBPase"/>
</dbReference>
<evidence type="ECO:0000256" key="2">
    <source>
        <dbReference type="ARBA" id="ARBA00008989"/>
    </source>
</evidence>
<feature type="binding site" evidence="8">
    <location>
        <position position="66"/>
    </location>
    <ligand>
        <name>Mn(2+)</name>
        <dbReference type="ChEBI" id="CHEBI:29035"/>
        <label>1</label>
    </ligand>
</feature>
<dbReference type="PIRSF" id="PIRSF004532">
    <property type="entry name" value="GlpX"/>
    <property type="match status" value="1"/>
</dbReference>
<evidence type="ECO:0000256" key="4">
    <source>
        <dbReference type="ARBA" id="ARBA00022801"/>
    </source>
</evidence>
<evidence type="ECO:0000313" key="10">
    <source>
        <dbReference type="Proteomes" id="UP000078543"/>
    </source>
</evidence>
<proteinExistence type="inferred from homology"/>
<dbReference type="PANTHER" id="PTHR30447">
    <property type="entry name" value="FRUCTOSE-1,6-BISPHOSPHATASE CLASS 2"/>
    <property type="match status" value="1"/>
</dbReference>
<keyword evidence="6 7" id="KW-0119">Carbohydrate metabolism</keyword>
<evidence type="ECO:0000313" key="9">
    <source>
        <dbReference type="EMBL" id="OAN67016.1"/>
    </source>
</evidence>
<dbReference type="GO" id="GO:0006071">
    <property type="term" value="P:glycerol metabolic process"/>
    <property type="evidence" value="ECO:0007669"/>
    <property type="project" value="InterPro"/>
</dbReference>
<feature type="binding site" evidence="8">
    <location>
        <position position="224"/>
    </location>
    <ligand>
        <name>Mn(2+)</name>
        <dbReference type="ChEBI" id="CHEBI:29035"/>
        <label>2</label>
    </ligand>
</feature>
<dbReference type="Gene3D" id="3.40.190.90">
    <property type="match status" value="1"/>
</dbReference>
<protein>
    <recommendedName>
        <fullName evidence="7">Fructose-1,6-bisphosphatase</fullName>
    </recommendedName>
</protein>
<dbReference type="OrthoDB" id="9779353at2"/>
<dbReference type="STRING" id="1437059.A6A05_05550"/>
<dbReference type="AlphaFoldDB" id="A0A178N094"/>
<dbReference type="NCBIfam" id="TIGR00330">
    <property type="entry name" value="glpX"/>
    <property type="match status" value="1"/>
</dbReference>
<keyword evidence="4" id="KW-0378">Hydrolase</keyword>
<dbReference type="GO" id="GO:0030388">
    <property type="term" value="P:fructose 1,6-bisphosphate metabolic process"/>
    <property type="evidence" value="ECO:0007669"/>
    <property type="project" value="TreeGrafter"/>
</dbReference>
<comment type="cofactor">
    <cofactor evidence="8">
        <name>Mn(2+)</name>
        <dbReference type="ChEBI" id="CHEBI:29035"/>
    </cofactor>
</comment>
<feature type="binding site" evidence="8">
    <location>
        <position position="95"/>
    </location>
    <ligand>
        <name>Mn(2+)</name>
        <dbReference type="ChEBI" id="CHEBI:29035"/>
        <label>2</label>
    </ligand>
</feature>
<name>A0A178N094_9PROT</name>
<keyword evidence="3 8" id="KW-0479">Metal-binding</keyword>
<dbReference type="EMBL" id="LWQU01000011">
    <property type="protein sequence ID" value="OAN67016.1"/>
    <property type="molecule type" value="Genomic_DNA"/>
</dbReference>
<comment type="catalytic activity">
    <reaction evidence="1">
        <text>beta-D-fructose 1,6-bisphosphate + H2O = beta-D-fructose 6-phosphate + phosphate</text>
        <dbReference type="Rhea" id="RHEA:11064"/>
        <dbReference type="ChEBI" id="CHEBI:15377"/>
        <dbReference type="ChEBI" id="CHEBI:32966"/>
        <dbReference type="ChEBI" id="CHEBI:43474"/>
        <dbReference type="ChEBI" id="CHEBI:57634"/>
        <dbReference type="EC" id="3.1.3.11"/>
    </reaction>
</comment>
<dbReference type="Proteomes" id="UP000078543">
    <property type="component" value="Unassembled WGS sequence"/>
</dbReference>
<dbReference type="SUPFAM" id="SSF56655">
    <property type="entry name" value="Carbohydrate phosphatase"/>
    <property type="match status" value="1"/>
</dbReference>
<dbReference type="GO" id="GO:0006094">
    <property type="term" value="P:gluconeogenesis"/>
    <property type="evidence" value="ECO:0007669"/>
    <property type="project" value="InterPro"/>
</dbReference>
<organism evidence="9 10">
    <name type="scientific">Magnetospirillum moscoviense</name>
    <dbReference type="NCBI Taxonomy" id="1437059"/>
    <lineage>
        <taxon>Bacteria</taxon>
        <taxon>Pseudomonadati</taxon>
        <taxon>Pseudomonadota</taxon>
        <taxon>Alphaproteobacteria</taxon>
        <taxon>Rhodospirillales</taxon>
        <taxon>Rhodospirillaceae</taxon>
        <taxon>Magnetospirillum</taxon>
    </lineage>
</organism>
<dbReference type="Gene3D" id="3.30.540.10">
    <property type="entry name" value="Fructose-1,6-Bisphosphatase, subunit A, domain 1"/>
    <property type="match status" value="1"/>
</dbReference>
<gene>
    <name evidence="9" type="ORF">A6A05_05550</name>
</gene>
<evidence type="ECO:0000256" key="8">
    <source>
        <dbReference type="PIRSR" id="PIRSR004532-1"/>
    </source>
</evidence>
<dbReference type="PANTHER" id="PTHR30447:SF0">
    <property type="entry name" value="FRUCTOSE-1,6-BISPHOSPHATASE 1 CLASS 2-RELATED"/>
    <property type="match status" value="1"/>
</dbReference>